<accession>A0ABN2GC59</accession>
<evidence type="ECO:0000256" key="1">
    <source>
        <dbReference type="SAM" id="MobiDB-lite"/>
    </source>
</evidence>
<name>A0ABN2GC59_9ACTN</name>
<reference evidence="2 3" key="1">
    <citation type="journal article" date="2019" name="Int. J. Syst. Evol. Microbiol.">
        <title>The Global Catalogue of Microorganisms (GCM) 10K type strain sequencing project: providing services to taxonomists for standard genome sequencing and annotation.</title>
        <authorList>
            <consortium name="The Broad Institute Genomics Platform"/>
            <consortium name="The Broad Institute Genome Sequencing Center for Infectious Disease"/>
            <person name="Wu L."/>
            <person name="Ma J."/>
        </authorList>
    </citation>
    <scope>NUCLEOTIDE SEQUENCE [LARGE SCALE GENOMIC DNA]</scope>
    <source>
        <strain evidence="2 3">JCM 14307</strain>
    </source>
</reference>
<sequence length="76" mass="8367">MPEKVRVSPALLSVIHRPDQAALVELDEPPELDVVELLLLDESEDFAAGLESEEEVDDDSDLAGSELLPDERLSVR</sequence>
<keyword evidence="3" id="KW-1185">Reference proteome</keyword>
<comment type="caution">
    <text evidence="2">The sequence shown here is derived from an EMBL/GenBank/DDBJ whole genome shotgun (WGS) entry which is preliminary data.</text>
</comment>
<gene>
    <name evidence="2" type="ORF">GCM10009745_08400</name>
</gene>
<dbReference type="EMBL" id="BAAANF010000002">
    <property type="protein sequence ID" value="GAA1668264.1"/>
    <property type="molecule type" value="Genomic_DNA"/>
</dbReference>
<feature type="region of interest" description="Disordered" evidence="1">
    <location>
        <begin position="46"/>
        <end position="76"/>
    </location>
</feature>
<evidence type="ECO:0000313" key="3">
    <source>
        <dbReference type="Proteomes" id="UP001500280"/>
    </source>
</evidence>
<evidence type="ECO:0000313" key="2">
    <source>
        <dbReference type="EMBL" id="GAA1668264.1"/>
    </source>
</evidence>
<organism evidence="2 3">
    <name type="scientific">Kribbella yunnanensis</name>
    <dbReference type="NCBI Taxonomy" id="190194"/>
    <lineage>
        <taxon>Bacteria</taxon>
        <taxon>Bacillati</taxon>
        <taxon>Actinomycetota</taxon>
        <taxon>Actinomycetes</taxon>
        <taxon>Propionibacteriales</taxon>
        <taxon>Kribbellaceae</taxon>
        <taxon>Kribbella</taxon>
    </lineage>
</organism>
<protein>
    <submittedName>
        <fullName evidence="2">Uncharacterized protein</fullName>
    </submittedName>
</protein>
<dbReference type="Proteomes" id="UP001500280">
    <property type="component" value="Unassembled WGS sequence"/>
</dbReference>
<proteinExistence type="predicted"/>
<feature type="compositionally biased region" description="Acidic residues" evidence="1">
    <location>
        <begin position="46"/>
        <end position="61"/>
    </location>
</feature>